<dbReference type="AlphaFoldDB" id="A0A1T2L9C2"/>
<dbReference type="EMBL" id="MPRL01000007">
    <property type="protein sequence ID" value="OOZ41634.1"/>
    <property type="molecule type" value="Genomic_DNA"/>
</dbReference>
<protein>
    <submittedName>
        <fullName evidence="1">Uncharacterized protein</fullName>
    </submittedName>
</protein>
<keyword evidence="2" id="KW-1185">Reference proteome</keyword>
<accession>A0A1T2L9C2</accession>
<dbReference type="Proteomes" id="UP000191110">
    <property type="component" value="Unassembled WGS sequence"/>
</dbReference>
<gene>
    <name evidence="1" type="ORF">BOW53_02850</name>
</gene>
<proteinExistence type="predicted"/>
<organism evidence="1 2">
    <name type="scientific">Solemya pervernicosa gill symbiont</name>
    <dbReference type="NCBI Taxonomy" id="642797"/>
    <lineage>
        <taxon>Bacteria</taxon>
        <taxon>Pseudomonadati</taxon>
        <taxon>Pseudomonadota</taxon>
        <taxon>Gammaproteobacteria</taxon>
        <taxon>sulfur-oxidizing symbionts</taxon>
    </lineage>
</organism>
<evidence type="ECO:0000313" key="2">
    <source>
        <dbReference type="Proteomes" id="UP000191110"/>
    </source>
</evidence>
<sequence length="162" mass="18360">MRIPKTKAAWRRLQPSNLREAFRLCKDYARQHHRRTVPAIAELIDETEDTLYKWLSNGKMPASKIPAYEHACGIDYVTQYLALRGHKLLIDIPTGKAAEMMDLNELQLVISQGMTLLMQFYQDQADPEETAEALTKILGGVAYHRANVACDEPELDLFAGAE</sequence>
<evidence type="ECO:0000313" key="1">
    <source>
        <dbReference type="EMBL" id="OOZ41634.1"/>
    </source>
</evidence>
<name>A0A1T2L9C2_9GAMM</name>
<dbReference type="OrthoDB" id="6288233at2"/>
<reference evidence="1 2" key="1">
    <citation type="submission" date="2016-11" db="EMBL/GenBank/DDBJ databases">
        <title>Mixed transmission modes and dynamic genome evolution in an obligate animal-bacterial symbiosis.</title>
        <authorList>
            <person name="Russell S.L."/>
            <person name="Corbett-Detig R.B."/>
            <person name="Cavanaugh C.M."/>
        </authorList>
    </citation>
    <scope>NUCLEOTIDE SEQUENCE [LARGE SCALE GENOMIC DNA]</scope>
    <source>
        <strain evidence="1">Sveles-Q1</strain>
    </source>
</reference>
<dbReference type="RefSeq" id="WP_078482579.1">
    <property type="nucleotide sequence ID" value="NZ_MPRL01000007.1"/>
</dbReference>
<comment type="caution">
    <text evidence="1">The sequence shown here is derived from an EMBL/GenBank/DDBJ whole genome shotgun (WGS) entry which is preliminary data.</text>
</comment>